<evidence type="ECO:0000313" key="2">
    <source>
        <dbReference type="EMBL" id="OWK37575.1"/>
    </source>
</evidence>
<reference evidence="3" key="1">
    <citation type="submission" date="2017-06" db="EMBL/GenBank/DDBJ databases">
        <title>Genome analysis of Fimbriiglobus ruber SP5, the first member of the order Planctomycetales with confirmed chitinolytic capability.</title>
        <authorList>
            <person name="Ravin N.V."/>
            <person name="Rakitin A.L."/>
            <person name="Ivanova A.A."/>
            <person name="Beletsky A.V."/>
            <person name="Kulichevskaya I.S."/>
            <person name="Mardanov A.V."/>
            <person name="Dedysh S.N."/>
        </authorList>
    </citation>
    <scope>NUCLEOTIDE SEQUENCE [LARGE SCALE GENOMIC DNA]</scope>
    <source>
        <strain evidence="3">SP5</strain>
    </source>
</reference>
<dbReference type="EMBL" id="NIDE01000014">
    <property type="protein sequence ID" value="OWK37575.1"/>
    <property type="molecule type" value="Genomic_DNA"/>
</dbReference>
<feature type="region of interest" description="Disordered" evidence="1">
    <location>
        <begin position="1"/>
        <end position="37"/>
    </location>
</feature>
<accession>A0A225DMC4</accession>
<organism evidence="2 3">
    <name type="scientific">Fimbriiglobus ruber</name>
    <dbReference type="NCBI Taxonomy" id="1908690"/>
    <lineage>
        <taxon>Bacteria</taxon>
        <taxon>Pseudomonadati</taxon>
        <taxon>Planctomycetota</taxon>
        <taxon>Planctomycetia</taxon>
        <taxon>Gemmatales</taxon>
        <taxon>Gemmataceae</taxon>
        <taxon>Fimbriiglobus</taxon>
    </lineage>
</organism>
<gene>
    <name evidence="2" type="ORF">FRUB_06695</name>
</gene>
<dbReference type="AlphaFoldDB" id="A0A225DMC4"/>
<evidence type="ECO:0000313" key="3">
    <source>
        <dbReference type="Proteomes" id="UP000214646"/>
    </source>
</evidence>
<sequence>MLTGNGPDGSEATASIELSLPLSTICEPPQKSPATEL</sequence>
<dbReference type="Proteomes" id="UP000214646">
    <property type="component" value="Unassembled WGS sequence"/>
</dbReference>
<keyword evidence="3" id="KW-1185">Reference proteome</keyword>
<name>A0A225DMC4_9BACT</name>
<evidence type="ECO:0000256" key="1">
    <source>
        <dbReference type="SAM" id="MobiDB-lite"/>
    </source>
</evidence>
<proteinExistence type="predicted"/>
<comment type="caution">
    <text evidence="2">The sequence shown here is derived from an EMBL/GenBank/DDBJ whole genome shotgun (WGS) entry which is preliminary data.</text>
</comment>
<protein>
    <submittedName>
        <fullName evidence="2">Uncharacterized protein</fullName>
    </submittedName>
</protein>